<keyword evidence="4" id="KW-0456">Lyase</keyword>
<dbReference type="GO" id="GO:0008838">
    <property type="term" value="F:diaminopropionate ammonia-lyase activity"/>
    <property type="evidence" value="ECO:0007669"/>
    <property type="project" value="UniProtKB-EC"/>
</dbReference>
<dbReference type="GO" id="GO:0030170">
    <property type="term" value="F:pyridoxal phosphate binding"/>
    <property type="evidence" value="ECO:0007669"/>
    <property type="project" value="InterPro"/>
</dbReference>
<dbReference type="InterPro" id="IPR001926">
    <property type="entry name" value="TrpB-like_PALP"/>
</dbReference>
<gene>
    <name evidence="4" type="ORF">Q4F26_04390</name>
</gene>
<keyword evidence="5" id="KW-1185">Reference proteome</keyword>
<feature type="domain" description="Tryptophan synthase beta chain-like PALP" evidence="3">
    <location>
        <begin position="38"/>
        <end position="343"/>
    </location>
</feature>
<dbReference type="Gene3D" id="3.40.50.1100">
    <property type="match status" value="2"/>
</dbReference>
<dbReference type="PANTHER" id="PTHR42937">
    <property type="match status" value="1"/>
</dbReference>
<evidence type="ECO:0000256" key="2">
    <source>
        <dbReference type="ARBA" id="ARBA00022898"/>
    </source>
</evidence>
<dbReference type="InterPro" id="IPR036052">
    <property type="entry name" value="TrpB-like_PALP_sf"/>
</dbReference>
<evidence type="ECO:0000256" key="1">
    <source>
        <dbReference type="ARBA" id="ARBA00001933"/>
    </source>
</evidence>
<dbReference type="InterPro" id="IPR010081">
    <property type="entry name" value="DiNH2opropionate_NH3_lyase"/>
</dbReference>
<name>A0AA43UCQ0_9LACT</name>
<dbReference type="Proteomes" id="UP001171751">
    <property type="component" value="Unassembled WGS sequence"/>
</dbReference>
<dbReference type="PANTHER" id="PTHR42937:SF1">
    <property type="entry name" value="DIAMINOPROPIONATE AMMONIA-LYASE"/>
    <property type="match status" value="1"/>
</dbReference>
<keyword evidence="2" id="KW-0663">Pyridoxal phosphate</keyword>
<evidence type="ECO:0000313" key="5">
    <source>
        <dbReference type="Proteomes" id="UP001171751"/>
    </source>
</evidence>
<dbReference type="NCBIfam" id="NF006058">
    <property type="entry name" value="PRK08206.1"/>
    <property type="match status" value="1"/>
</dbReference>
<dbReference type="Pfam" id="PF00291">
    <property type="entry name" value="PALP"/>
    <property type="match status" value="1"/>
</dbReference>
<dbReference type="CDD" id="cd00640">
    <property type="entry name" value="Trp-synth-beta_II"/>
    <property type="match status" value="1"/>
</dbReference>
<sequence>MIKITKNRYRKSNSNLETKDFSKQTRQKVYKYHQSLPEYERTALESLDQLARHLQVDKLWVKNEAGRFNLNAFKGLGASYALVRYFAEQLDLNLEDMSFEELHHEINKAKKVTLATATDGNHGKSLAWAARLFGQDAVVYMPKGAAPERLEAIRSQGARAEMTDVNYDETVNLIAEEAKEKGWVVIQDTAWEGYEEIPLWIMQGYSTIVSELRNQLSEELDTVTHVILQAGVGSFAASMLTSLKSELQDSDIQFIIVESDQADPFFQSVQRNDGKAVSVEGDLATIMAGLACGKASSIAWDMLKETVDFFASCPDEVSARGMRVLGNPLAGDSAIIAGESGAVPAGFLYEVMQNPHYVDLKTSLSLGKHARVLVVNTEGDTDPENYRHIVWN</sequence>
<protein>
    <submittedName>
        <fullName evidence="4">Diaminopropionate ammonia-lyase</fullName>
        <ecNumber evidence="4">4.3.1.15</ecNumber>
    </submittedName>
</protein>
<reference evidence="4" key="1">
    <citation type="submission" date="2023-07" db="EMBL/GenBank/DDBJ databases">
        <title>Between Cages and Wild: Unraveling the Impact of Captivity on Animal Microbiomes and Antimicrobial Resistance.</title>
        <authorList>
            <person name="Schmartz G.P."/>
            <person name="Rehner J."/>
            <person name="Schuff M.J."/>
            <person name="Becker S.L."/>
            <person name="Kravczyk M."/>
            <person name="Gurevich A."/>
            <person name="Francke R."/>
            <person name="Mueller R."/>
            <person name="Keller V."/>
            <person name="Keller A."/>
        </authorList>
    </citation>
    <scope>NUCLEOTIDE SEQUENCE</scope>
    <source>
        <strain evidence="4">S39M_St_73</strain>
    </source>
</reference>
<dbReference type="NCBIfam" id="TIGR01747">
    <property type="entry name" value="diampropi_NH3ly"/>
    <property type="match status" value="1"/>
</dbReference>
<comment type="caution">
    <text evidence="4">The sequence shown here is derived from an EMBL/GenBank/DDBJ whole genome shotgun (WGS) entry which is preliminary data.</text>
</comment>
<evidence type="ECO:0000259" key="3">
    <source>
        <dbReference type="Pfam" id="PF00291"/>
    </source>
</evidence>
<dbReference type="AlphaFoldDB" id="A0AA43UCQ0"/>
<organism evidence="4 5">
    <name type="scientific">Atopococcus tabaci</name>
    <dbReference type="NCBI Taxonomy" id="269774"/>
    <lineage>
        <taxon>Bacteria</taxon>
        <taxon>Bacillati</taxon>
        <taxon>Bacillota</taxon>
        <taxon>Bacilli</taxon>
        <taxon>Lactobacillales</taxon>
        <taxon>Carnobacteriaceae</taxon>
        <taxon>Atopococcus</taxon>
    </lineage>
</organism>
<dbReference type="SUPFAM" id="SSF53686">
    <property type="entry name" value="Tryptophan synthase beta subunit-like PLP-dependent enzymes"/>
    <property type="match status" value="1"/>
</dbReference>
<dbReference type="EC" id="4.3.1.15" evidence="4"/>
<dbReference type="EMBL" id="JAUNQW010000015">
    <property type="protein sequence ID" value="MDO5457565.1"/>
    <property type="molecule type" value="Genomic_DNA"/>
</dbReference>
<proteinExistence type="predicted"/>
<dbReference type="GO" id="GO:1901605">
    <property type="term" value="P:alpha-amino acid metabolic process"/>
    <property type="evidence" value="ECO:0007669"/>
    <property type="project" value="UniProtKB-ARBA"/>
</dbReference>
<comment type="cofactor">
    <cofactor evidence="1">
        <name>pyridoxal 5'-phosphate</name>
        <dbReference type="ChEBI" id="CHEBI:597326"/>
    </cofactor>
</comment>
<accession>A0AA43UCQ0</accession>
<evidence type="ECO:0000313" key="4">
    <source>
        <dbReference type="EMBL" id="MDO5457565.1"/>
    </source>
</evidence>